<dbReference type="Proteomes" id="UP000266861">
    <property type="component" value="Unassembled WGS sequence"/>
</dbReference>
<comment type="caution">
    <text evidence="1">The sequence shown here is derived from an EMBL/GenBank/DDBJ whole genome shotgun (WGS) entry which is preliminary data.</text>
</comment>
<evidence type="ECO:0008006" key="3">
    <source>
        <dbReference type="Google" id="ProtNLM"/>
    </source>
</evidence>
<organism evidence="1 2">
    <name type="scientific">Diversispora epigaea</name>
    <dbReference type="NCBI Taxonomy" id="1348612"/>
    <lineage>
        <taxon>Eukaryota</taxon>
        <taxon>Fungi</taxon>
        <taxon>Fungi incertae sedis</taxon>
        <taxon>Mucoromycota</taxon>
        <taxon>Glomeromycotina</taxon>
        <taxon>Glomeromycetes</taxon>
        <taxon>Diversisporales</taxon>
        <taxon>Diversisporaceae</taxon>
        <taxon>Diversispora</taxon>
    </lineage>
</organism>
<dbReference type="OrthoDB" id="2432957at2759"/>
<sequence>MPLSHVKWTKTITLLLKNINALNVAKKENLLVIVKRCFALNSLIVNSGNINIDNFIKGTQSSKNTNINSPFLEWVPYDEFINIEHIGKGGFSQIYKATWKMNGGINYHDGTINRSTTEVVLKVLNDSENLDTEFLEELRHTWKFDT</sequence>
<dbReference type="EMBL" id="PQFF01000316">
    <property type="protein sequence ID" value="RHZ61730.1"/>
    <property type="molecule type" value="Genomic_DNA"/>
</dbReference>
<evidence type="ECO:0000313" key="1">
    <source>
        <dbReference type="EMBL" id="RHZ61730.1"/>
    </source>
</evidence>
<name>A0A397HMQ8_9GLOM</name>
<evidence type="ECO:0000313" key="2">
    <source>
        <dbReference type="Proteomes" id="UP000266861"/>
    </source>
</evidence>
<dbReference type="InterPro" id="IPR011009">
    <property type="entry name" value="Kinase-like_dom_sf"/>
</dbReference>
<proteinExistence type="predicted"/>
<accession>A0A397HMQ8</accession>
<protein>
    <recommendedName>
        <fullName evidence="3">Protein kinase domain-containing protein</fullName>
    </recommendedName>
</protein>
<reference evidence="1 2" key="1">
    <citation type="submission" date="2018-08" db="EMBL/GenBank/DDBJ databases">
        <title>Genome and evolution of the arbuscular mycorrhizal fungus Diversispora epigaea (formerly Glomus versiforme) and its bacterial endosymbionts.</title>
        <authorList>
            <person name="Sun X."/>
            <person name="Fei Z."/>
            <person name="Harrison M."/>
        </authorList>
    </citation>
    <scope>NUCLEOTIDE SEQUENCE [LARGE SCALE GENOMIC DNA]</scope>
    <source>
        <strain evidence="1 2">IT104</strain>
    </source>
</reference>
<keyword evidence="2" id="KW-1185">Reference proteome</keyword>
<dbReference type="AlphaFoldDB" id="A0A397HMQ8"/>
<dbReference type="SUPFAM" id="SSF56112">
    <property type="entry name" value="Protein kinase-like (PK-like)"/>
    <property type="match status" value="1"/>
</dbReference>
<gene>
    <name evidence="1" type="ORF">Glove_346g31</name>
</gene>
<dbReference type="Gene3D" id="3.30.200.20">
    <property type="entry name" value="Phosphorylase Kinase, domain 1"/>
    <property type="match status" value="1"/>
</dbReference>